<dbReference type="Proteomes" id="UP000298058">
    <property type="component" value="Unassembled WGS sequence"/>
</dbReference>
<protein>
    <submittedName>
        <fullName evidence="1">Uncharacterized protein</fullName>
    </submittedName>
</protein>
<evidence type="ECO:0000313" key="1">
    <source>
        <dbReference type="EMBL" id="TGN17503.1"/>
    </source>
</evidence>
<accession>A0A4R9LUG8</accession>
<sequence>MSDKDKIRVKVYYDIRELVRKLHIDRKRKEIYTLFLSQAHSYLKKEGKIFLHSSFIKFRLGKNYLEDLSYLTKMVIISRGELYTPGLESKSFTIKGKISEKKVDMRIDRDARAHFKKKFILSDFPELELNKANLGRIALKNDNESLAKINSILQNKESNVAKKFIILQKAINAKKKRITKKHESSRMFHFVSNTMKGLRYLLTVDGEELEEMDMSSAHYFFLGQILSIDSKFKAKEELSKFKQMVSNGEFYSFIQKKLELSNSKYSELKTVKSRLLIYLYTHKNKYFVKRANGSKMIGPAF</sequence>
<name>A0A4R9LUG8_9LEPT</name>
<dbReference type="OrthoDB" id="9838973at2"/>
<evidence type="ECO:0000313" key="2">
    <source>
        <dbReference type="Proteomes" id="UP000298058"/>
    </source>
</evidence>
<dbReference type="EMBL" id="RQHW01000069">
    <property type="protein sequence ID" value="TGN17503.1"/>
    <property type="molecule type" value="Genomic_DNA"/>
</dbReference>
<feature type="non-terminal residue" evidence="1">
    <location>
        <position position="301"/>
    </location>
</feature>
<gene>
    <name evidence="1" type="ORF">EHS15_16995</name>
</gene>
<dbReference type="RefSeq" id="WP_135761791.1">
    <property type="nucleotide sequence ID" value="NZ_RQHW01000069.1"/>
</dbReference>
<proteinExistence type="predicted"/>
<dbReference type="AlphaFoldDB" id="A0A4R9LUG8"/>
<reference evidence="1" key="1">
    <citation type="journal article" date="2019" name="PLoS Negl. Trop. Dis.">
        <title>Revisiting the worldwide diversity of Leptospira species in the environment.</title>
        <authorList>
            <person name="Vincent A.T."/>
            <person name="Schiettekatte O."/>
            <person name="Bourhy P."/>
            <person name="Veyrier F.J."/>
            <person name="Picardeau M."/>
        </authorList>
    </citation>
    <scope>NUCLEOTIDE SEQUENCE [LARGE SCALE GENOMIC DNA]</scope>
    <source>
        <strain evidence="1">201300427</strain>
    </source>
</reference>
<comment type="caution">
    <text evidence="1">The sequence shown here is derived from an EMBL/GenBank/DDBJ whole genome shotgun (WGS) entry which is preliminary data.</text>
</comment>
<organism evidence="1 2">
    <name type="scientific">Leptospira idonii</name>
    <dbReference type="NCBI Taxonomy" id="1193500"/>
    <lineage>
        <taxon>Bacteria</taxon>
        <taxon>Pseudomonadati</taxon>
        <taxon>Spirochaetota</taxon>
        <taxon>Spirochaetia</taxon>
        <taxon>Leptospirales</taxon>
        <taxon>Leptospiraceae</taxon>
        <taxon>Leptospira</taxon>
    </lineage>
</organism>
<keyword evidence="2" id="KW-1185">Reference proteome</keyword>